<organism evidence="7 8">
    <name type="scientific">Neomesorhizobium albiziae</name>
    <dbReference type="NCBI Taxonomy" id="335020"/>
    <lineage>
        <taxon>Bacteria</taxon>
        <taxon>Pseudomonadati</taxon>
        <taxon>Pseudomonadota</taxon>
        <taxon>Alphaproteobacteria</taxon>
        <taxon>Hyphomicrobiales</taxon>
        <taxon>Phyllobacteriaceae</taxon>
        <taxon>Neomesorhizobium</taxon>
    </lineage>
</organism>
<dbReference type="AlphaFoldDB" id="A0A1I4FJ54"/>
<evidence type="ECO:0000256" key="4">
    <source>
        <dbReference type="ARBA" id="ARBA00035640"/>
    </source>
</evidence>
<keyword evidence="5" id="KW-0812">Transmembrane</keyword>
<proteinExistence type="inferred from homology"/>
<feature type="domain" description="Translocator protein BipB-like C-terminal" evidence="6">
    <location>
        <begin position="172"/>
        <end position="335"/>
    </location>
</feature>
<evidence type="ECO:0000256" key="2">
    <source>
        <dbReference type="ARBA" id="ARBA00022870"/>
    </source>
</evidence>
<keyword evidence="2" id="KW-1043">Host membrane</keyword>
<comment type="similarity">
    <text evidence="4">Belongs to the SctE/SipB/YopB family.</text>
</comment>
<feature type="transmembrane region" description="Helical" evidence="5">
    <location>
        <begin position="192"/>
        <end position="217"/>
    </location>
</feature>
<reference evidence="7 8" key="1">
    <citation type="submission" date="2016-10" db="EMBL/GenBank/DDBJ databases">
        <authorList>
            <person name="Varghese N."/>
            <person name="Submissions S."/>
        </authorList>
    </citation>
    <scope>NUCLEOTIDE SEQUENCE [LARGE SCALE GENOMIC DNA]</scope>
    <source>
        <strain evidence="7 8">DSM 21822</strain>
    </source>
</reference>
<sequence>MHNMSMREVIGGAPFKAGVMTQVDAQTSNFSVGTCKSGAELALPPISDGAPASDAVPTLPPPRAFDATELAATFLALQMKIADAQAAAGMEDVRHRGELQKQQNEKIARNIADAAEKLREAKKSSKAKRIFGWIAVALTVVAAVVTGGVLAFSAAAVAVTVVTLTETGVMDKMARAIAKSLREDQGMGEGQAMGWATFITVAIVLACSLATLGAGAVSGGWNAATSIATKITSQSDKVAKIVMGSQRLATAAWAGEVIASVAQSAAAIASGVQQKQATDTQAETLDIRKFLAKLAQLQEDEIERIQELFLGMKTMTQRVVDAIEEQSRSASTVIRHIG</sequence>
<dbReference type="GO" id="GO:0033644">
    <property type="term" value="C:host cell membrane"/>
    <property type="evidence" value="ECO:0007669"/>
    <property type="project" value="UniProtKB-SubCell"/>
</dbReference>
<dbReference type="EMBL" id="FOSL01000046">
    <property type="protein sequence ID" value="SFL16947.1"/>
    <property type="molecule type" value="Genomic_DNA"/>
</dbReference>
<accession>A0A1I4FJ54</accession>
<evidence type="ECO:0000256" key="1">
    <source>
        <dbReference type="ARBA" id="ARBA00004551"/>
    </source>
</evidence>
<keyword evidence="8" id="KW-1185">Reference proteome</keyword>
<keyword evidence="5" id="KW-1133">Transmembrane helix</keyword>
<evidence type="ECO:0000313" key="8">
    <source>
        <dbReference type="Proteomes" id="UP000323300"/>
    </source>
</evidence>
<protein>
    <submittedName>
        <fullName evidence="7">Type III secretion system translocon protein, YopB/IpaB/SipB family</fullName>
    </submittedName>
</protein>
<evidence type="ECO:0000259" key="6">
    <source>
        <dbReference type="Pfam" id="PF04888"/>
    </source>
</evidence>
<name>A0A1I4FJ54_9HYPH</name>
<dbReference type="Proteomes" id="UP000323300">
    <property type="component" value="Unassembled WGS sequence"/>
</dbReference>
<dbReference type="RefSeq" id="WP_149764314.1">
    <property type="nucleotide sequence ID" value="NZ_BSPE01000051.1"/>
</dbReference>
<dbReference type="Pfam" id="PF04888">
    <property type="entry name" value="SseC"/>
    <property type="match status" value="1"/>
</dbReference>
<feature type="transmembrane region" description="Helical" evidence="5">
    <location>
        <begin position="130"/>
        <end position="163"/>
    </location>
</feature>
<evidence type="ECO:0000256" key="5">
    <source>
        <dbReference type="SAM" id="Phobius"/>
    </source>
</evidence>
<evidence type="ECO:0000256" key="3">
    <source>
        <dbReference type="ARBA" id="ARBA00023026"/>
    </source>
</evidence>
<comment type="subcellular location">
    <subcellularLocation>
        <location evidence="1">Host membrane</location>
    </subcellularLocation>
</comment>
<dbReference type="InterPro" id="IPR006972">
    <property type="entry name" value="BipB-like_C"/>
</dbReference>
<keyword evidence="5" id="KW-0472">Membrane</keyword>
<keyword evidence="3" id="KW-0843">Virulence</keyword>
<dbReference type="OrthoDB" id="8203966at2"/>
<gene>
    <name evidence="7" type="ORF">SAMN04488498_1466</name>
</gene>
<evidence type="ECO:0000313" key="7">
    <source>
        <dbReference type="EMBL" id="SFL16947.1"/>
    </source>
</evidence>